<name>A0ABN1TBM5_9ACTN</name>
<feature type="compositionally biased region" description="Polar residues" evidence="1">
    <location>
        <begin position="30"/>
        <end position="39"/>
    </location>
</feature>
<accession>A0ABN1TBM5</accession>
<comment type="caution">
    <text evidence="2">The sequence shown here is derived from an EMBL/GenBank/DDBJ whole genome shotgun (WGS) entry which is preliminary data.</text>
</comment>
<evidence type="ECO:0000256" key="1">
    <source>
        <dbReference type="SAM" id="MobiDB-lite"/>
    </source>
</evidence>
<proteinExistence type="predicted"/>
<feature type="region of interest" description="Disordered" evidence="1">
    <location>
        <begin position="22"/>
        <end position="68"/>
    </location>
</feature>
<evidence type="ECO:0000313" key="3">
    <source>
        <dbReference type="Proteomes" id="UP001500033"/>
    </source>
</evidence>
<evidence type="ECO:0000313" key="2">
    <source>
        <dbReference type="EMBL" id="GAA1073503.1"/>
    </source>
</evidence>
<protein>
    <submittedName>
        <fullName evidence="2">Uncharacterized protein</fullName>
    </submittedName>
</protein>
<dbReference type="EMBL" id="BAAAIE010000505">
    <property type="protein sequence ID" value="GAA1073503.1"/>
    <property type="molecule type" value="Genomic_DNA"/>
</dbReference>
<sequence>MTWTQPRGVGIASQLCRLLESLGESPPVTSPGTTPFNTSDAKRLDTGPLMPDSFRSETTGSARGHKVT</sequence>
<organism evidence="2 3">
    <name type="scientific">Streptomyces rhizosphaericus</name>
    <dbReference type="NCBI Taxonomy" id="114699"/>
    <lineage>
        <taxon>Bacteria</taxon>
        <taxon>Bacillati</taxon>
        <taxon>Actinomycetota</taxon>
        <taxon>Actinomycetes</taxon>
        <taxon>Kitasatosporales</taxon>
        <taxon>Streptomycetaceae</taxon>
        <taxon>Streptomyces</taxon>
        <taxon>Streptomyces violaceusniger group</taxon>
    </lineage>
</organism>
<reference evidence="2 3" key="1">
    <citation type="journal article" date="2019" name="Int. J. Syst. Evol. Microbiol.">
        <title>The Global Catalogue of Microorganisms (GCM) 10K type strain sequencing project: providing services to taxonomists for standard genome sequencing and annotation.</title>
        <authorList>
            <consortium name="The Broad Institute Genomics Platform"/>
            <consortium name="The Broad Institute Genome Sequencing Center for Infectious Disease"/>
            <person name="Wu L."/>
            <person name="Ma J."/>
        </authorList>
    </citation>
    <scope>NUCLEOTIDE SEQUENCE [LARGE SCALE GENOMIC DNA]</scope>
    <source>
        <strain evidence="2 3">JCM 11445</strain>
    </source>
</reference>
<keyword evidence="3" id="KW-1185">Reference proteome</keyword>
<gene>
    <name evidence="2" type="ORF">GCM10009576_099200</name>
</gene>
<dbReference type="Proteomes" id="UP001500033">
    <property type="component" value="Unassembled WGS sequence"/>
</dbReference>